<accession>A0A2L0IJR8</accession>
<dbReference type="EMBL" id="CP026377">
    <property type="protein sequence ID" value="AUX94823.1"/>
    <property type="molecule type" value="Genomic_DNA"/>
</dbReference>
<evidence type="ECO:0000313" key="1">
    <source>
        <dbReference type="EMBL" id="AUX94823.1"/>
    </source>
</evidence>
<dbReference type="KEGG" id="pgz:C2E15_18260"/>
<protein>
    <submittedName>
        <fullName evidence="1">Uncharacterized protein</fullName>
    </submittedName>
</protein>
<sequence>MSSAQRTHRAGAYAERGARLLNAVRLERLCQQLENSQSGDRLLEALRQDVANEVQVLETQLLTRLNKLKRA</sequence>
<dbReference type="Proteomes" id="UP000238365">
    <property type="component" value="Chromosome"/>
</dbReference>
<dbReference type="AlphaFoldDB" id="A0A2L0IJR8"/>
<reference evidence="1 2" key="1">
    <citation type="submission" date="2018-01" db="EMBL/GenBank/DDBJ databases">
        <title>Complete and assembled Genome of Pantoea gaviniae DSM22758T.</title>
        <authorList>
            <person name="Stevens M.J.A."/>
            <person name="Zurfluh K."/>
            <person name="Stephan R."/>
        </authorList>
    </citation>
    <scope>NUCLEOTIDE SEQUENCE [LARGE SCALE GENOMIC DNA]</scope>
    <source>
        <strain evidence="1 2">DSM 22758</strain>
    </source>
</reference>
<name>A0A2L0IJR8_9GAMM</name>
<gene>
    <name evidence="1" type="ORF">C2E15_18260</name>
</gene>
<organism evidence="1 2">
    <name type="scientific">Mixta gaviniae</name>
    <dbReference type="NCBI Taxonomy" id="665914"/>
    <lineage>
        <taxon>Bacteria</taxon>
        <taxon>Pseudomonadati</taxon>
        <taxon>Pseudomonadota</taxon>
        <taxon>Gammaproteobacteria</taxon>
        <taxon>Enterobacterales</taxon>
        <taxon>Erwiniaceae</taxon>
        <taxon>Mixta</taxon>
    </lineage>
</organism>
<proteinExistence type="predicted"/>
<evidence type="ECO:0000313" key="2">
    <source>
        <dbReference type="Proteomes" id="UP000238365"/>
    </source>
</evidence>
<keyword evidence="2" id="KW-1185">Reference proteome</keyword>